<evidence type="ECO:0000313" key="1">
    <source>
        <dbReference type="EMBL" id="KAF3517770.1"/>
    </source>
</evidence>
<name>A0ABQ7ATS8_BRACR</name>
<evidence type="ECO:0000313" key="2">
    <source>
        <dbReference type="Proteomes" id="UP000266723"/>
    </source>
</evidence>
<accession>A0ABQ7ATS8</accession>
<reference evidence="1 2" key="1">
    <citation type="journal article" date="2020" name="BMC Genomics">
        <title>Intraspecific diversification of the crop wild relative Brassica cretica Lam. using demographic model selection.</title>
        <authorList>
            <person name="Kioukis A."/>
            <person name="Michalopoulou V.A."/>
            <person name="Briers L."/>
            <person name="Pirintsos S."/>
            <person name="Studholme D.J."/>
            <person name="Pavlidis P."/>
            <person name="Sarris P.F."/>
        </authorList>
    </citation>
    <scope>NUCLEOTIDE SEQUENCE [LARGE SCALE GENOMIC DNA]</scope>
    <source>
        <strain evidence="2">cv. PFS-1207/04</strain>
    </source>
</reference>
<dbReference type="EMBL" id="QGKV02001556">
    <property type="protein sequence ID" value="KAF3517770.1"/>
    <property type="molecule type" value="Genomic_DNA"/>
</dbReference>
<keyword evidence="2" id="KW-1185">Reference proteome</keyword>
<proteinExistence type="predicted"/>
<protein>
    <submittedName>
        <fullName evidence="1">Uncharacterized protein</fullName>
    </submittedName>
</protein>
<gene>
    <name evidence="1" type="ORF">DY000_02061082</name>
</gene>
<sequence length="148" mass="17147">MHGKFHLMWRSRKSSLQRVDELQVGERNADTRQPKIRSVRHKELKALQFGNAVDVGLKVTTGESVIEQYRILNSFYASYVFTAIFAISPEIGKYLIDADVRKWARCQFPSYIYDIRTTNPAESKNVALRTPREFPVIPLLDSIRKTMI</sequence>
<organism evidence="1 2">
    <name type="scientific">Brassica cretica</name>
    <name type="common">Mustard</name>
    <dbReference type="NCBI Taxonomy" id="69181"/>
    <lineage>
        <taxon>Eukaryota</taxon>
        <taxon>Viridiplantae</taxon>
        <taxon>Streptophyta</taxon>
        <taxon>Embryophyta</taxon>
        <taxon>Tracheophyta</taxon>
        <taxon>Spermatophyta</taxon>
        <taxon>Magnoliopsida</taxon>
        <taxon>eudicotyledons</taxon>
        <taxon>Gunneridae</taxon>
        <taxon>Pentapetalae</taxon>
        <taxon>rosids</taxon>
        <taxon>malvids</taxon>
        <taxon>Brassicales</taxon>
        <taxon>Brassicaceae</taxon>
        <taxon>Brassiceae</taxon>
        <taxon>Brassica</taxon>
    </lineage>
</organism>
<dbReference type="Proteomes" id="UP000266723">
    <property type="component" value="Unassembled WGS sequence"/>
</dbReference>
<comment type="caution">
    <text evidence="1">The sequence shown here is derived from an EMBL/GenBank/DDBJ whole genome shotgun (WGS) entry which is preliminary data.</text>
</comment>